<feature type="binding site" evidence="9 11">
    <location>
        <position position="33"/>
    </location>
    <ligand>
        <name>substrate</name>
    </ligand>
</feature>
<comment type="similarity">
    <text evidence="8 9">Belongs to the OMP decarboxylase family. Type 1 subfamily.</text>
</comment>
<keyword evidence="6 9" id="KW-0456">Lyase</keyword>
<dbReference type="RefSeq" id="WP_012954581.1">
    <property type="nucleotide sequence ID" value="NC_013771.1"/>
</dbReference>
<evidence type="ECO:0000256" key="1">
    <source>
        <dbReference type="ARBA" id="ARBA00002356"/>
    </source>
</evidence>
<dbReference type="KEGG" id="cyu:UCYN_12260"/>
<comment type="subunit">
    <text evidence="3 9">Homodimer.</text>
</comment>
<name>D3EQZ4_ATETH</name>
<feature type="binding site" evidence="9">
    <location>
        <begin position="60"/>
        <end position="69"/>
    </location>
    <ligand>
        <name>substrate</name>
    </ligand>
</feature>
<dbReference type="HAMAP" id="MF_01200_B">
    <property type="entry name" value="OMPdecase_type1_B"/>
    <property type="match status" value="1"/>
</dbReference>
<comment type="catalytic activity">
    <reaction evidence="7 9 12">
        <text>orotidine 5'-phosphate + H(+) = UMP + CO2</text>
        <dbReference type="Rhea" id="RHEA:11596"/>
        <dbReference type="ChEBI" id="CHEBI:15378"/>
        <dbReference type="ChEBI" id="CHEBI:16526"/>
        <dbReference type="ChEBI" id="CHEBI:57538"/>
        <dbReference type="ChEBI" id="CHEBI:57865"/>
        <dbReference type="EC" id="4.1.1.23"/>
    </reaction>
</comment>
<feature type="binding site" evidence="9 11">
    <location>
        <position position="119"/>
    </location>
    <ligand>
        <name>substrate</name>
    </ligand>
</feature>
<proteinExistence type="inferred from homology"/>
<dbReference type="Gene3D" id="3.20.20.70">
    <property type="entry name" value="Aldolase class I"/>
    <property type="match status" value="1"/>
</dbReference>
<dbReference type="HOGENOM" id="CLU_067069_1_0_3"/>
<evidence type="ECO:0000256" key="11">
    <source>
        <dbReference type="PIRSR" id="PIRSR614732-2"/>
    </source>
</evidence>
<feature type="binding site" evidence="9 11">
    <location>
        <position position="211"/>
    </location>
    <ligand>
        <name>substrate</name>
    </ligand>
</feature>
<evidence type="ECO:0000256" key="7">
    <source>
        <dbReference type="ARBA" id="ARBA00049157"/>
    </source>
</evidence>
<evidence type="ECO:0000313" key="14">
    <source>
        <dbReference type="EMBL" id="ADB95894.1"/>
    </source>
</evidence>
<dbReference type="GO" id="GO:0044205">
    <property type="term" value="P:'de novo' UMP biosynthetic process"/>
    <property type="evidence" value="ECO:0007669"/>
    <property type="project" value="UniProtKB-UniRule"/>
</dbReference>
<comment type="pathway">
    <text evidence="2 9 12">Pyrimidine metabolism; UMP biosynthesis via de novo pathway; UMP from orotate: step 2/2.</text>
</comment>
<feature type="binding site" evidence="9 11">
    <location>
        <position position="12"/>
    </location>
    <ligand>
        <name>substrate</name>
    </ligand>
</feature>
<evidence type="ECO:0000313" key="15">
    <source>
        <dbReference type="Proteomes" id="UP000001405"/>
    </source>
</evidence>
<dbReference type="NCBIfam" id="NF001273">
    <property type="entry name" value="PRK00230.1"/>
    <property type="match status" value="1"/>
</dbReference>
<dbReference type="Pfam" id="PF00215">
    <property type="entry name" value="OMPdecase"/>
    <property type="match status" value="1"/>
</dbReference>
<dbReference type="PANTHER" id="PTHR32119">
    <property type="entry name" value="OROTIDINE 5'-PHOSPHATE DECARBOXYLASE"/>
    <property type="match status" value="1"/>
</dbReference>
<dbReference type="PROSITE" id="PS00156">
    <property type="entry name" value="OMPDECASE"/>
    <property type="match status" value="1"/>
</dbReference>
<dbReference type="AlphaFoldDB" id="D3EQZ4"/>
<feature type="active site" description="For OMPdecase activity" evidence="10">
    <location>
        <position position="60"/>
    </location>
</feature>
<dbReference type="EC" id="4.1.1.23" evidence="9"/>
<sequence length="232" mass="25285">MFSTNQIIVPLDVSDKKAVVNLLDKLPQVSFWKVGLEAFVALGPEIFSLLKDRQKKIFLDLKFHDIPNTIAGACKSASNHGVDLITIHAAAGQKAMEAAAKAIASSSSTTKILAVTLLTSLNSKELNCDLKISVELEQYALHMALLAQKLGIDGAVCSPHEVSQIRQLCGENFILVCPGVRPSWSQVKDQKRIMQPKQALEAGADYLVIGRPITMADNPIEAWNRIINDITI</sequence>
<evidence type="ECO:0000256" key="5">
    <source>
        <dbReference type="ARBA" id="ARBA00022975"/>
    </source>
</evidence>
<evidence type="ECO:0000256" key="10">
    <source>
        <dbReference type="PIRSR" id="PIRSR614732-1"/>
    </source>
</evidence>
<dbReference type="InterPro" id="IPR013785">
    <property type="entry name" value="Aldolase_TIM"/>
</dbReference>
<dbReference type="EMBL" id="CP001842">
    <property type="protein sequence ID" value="ADB95894.1"/>
    <property type="molecule type" value="Genomic_DNA"/>
</dbReference>
<evidence type="ECO:0000256" key="12">
    <source>
        <dbReference type="RuleBase" id="RU000512"/>
    </source>
</evidence>
<feature type="binding site" evidence="9 11">
    <location>
        <position position="210"/>
    </location>
    <ligand>
        <name>substrate</name>
    </ligand>
</feature>
<dbReference type="InterPro" id="IPR047596">
    <property type="entry name" value="OMPdecase_bac"/>
</dbReference>
<dbReference type="PANTHER" id="PTHR32119:SF2">
    <property type="entry name" value="OROTIDINE 5'-PHOSPHATE DECARBOXYLASE"/>
    <property type="match status" value="1"/>
</dbReference>
<dbReference type="STRING" id="1453429.UCYN_12260"/>
<dbReference type="PATRIC" id="fig|713887.8.peg.1153"/>
<dbReference type="InterPro" id="IPR001754">
    <property type="entry name" value="OMPdeCOase_dom"/>
</dbReference>
<dbReference type="CDD" id="cd04725">
    <property type="entry name" value="OMP_decarboxylase_like"/>
    <property type="match status" value="1"/>
</dbReference>
<keyword evidence="15" id="KW-1185">Reference proteome</keyword>
<evidence type="ECO:0000256" key="3">
    <source>
        <dbReference type="ARBA" id="ARBA00011738"/>
    </source>
</evidence>
<evidence type="ECO:0000256" key="2">
    <source>
        <dbReference type="ARBA" id="ARBA00004861"/>
    </source>
</evidence>
<feature type="active site" description="Proton donor" evidence="9">
    <location>
        <position position="62"/>
    </location>
</feature>
<dbReference type="Proteomes" id="UP000001405">
    <property type="component" value="Chromosome"/>
</dbReference>
<dbReference type="InterPro" id="IPR011060">
    <property type="entry name" value="RibuloseP-bd_barrel"/>
</dbReference>
<evidence type="ECO:0000256" key="4">
    <source>
        <dbReference type="ARBA" id="ARBA00022793"/>
    </source>
</evidence>
<evidence type="ECO:0000259" key="13">
    <source>
        <dbReference type="SMART" id="SM00934"/>
    </source>
</evidence>
<evidence type="ECO:0000256" key="6">
    <source>
        <dbReference type="ARBA" id="ARBA00023239"/>
    </source>
</evidence>
<reference evidence="14 15" key="1">
    <citation type="journal article" date="2010" name="Nature">
        <title>Metabolic streamlining in an open-ocean nitrogen-fixing cyanobacterium.</title>
        <authorList>
            <person name="Tripp H.J."/>
            <person name="Bench S.R."/>
            <person name="Turk K.A."/>
            <person name="Foster R.A."/>
            <person name="Desany B.A."/>
            <person name="Niazi F."/>
            <person name="Affourtit J.P."/>
            <person name="Zehr J.P."/>
        </authorList>
    </citation>
    <scope>NUCLEOTIDE SEQUENCE [LARGE SCALE GENOMIC DNA]</scope>
    <source>
        <strain evidence="15">ALOHA</strain>
    </source>
</reference>
<accession>D3EQZ4</accession>
<dbReference type="SMART" id="SM00934">
    <property type="entry name" value="OMPdecase"/>
    <property type="match status" value="1"/>
</dbReference>
<dbReference type="GO" id="GO:0004590">
    <property type="term" value="F:orotidine-5'-phosphate decarboxylase activity"/>
    <property type="evidence" value="ECO:0007669"/>
    <property type="project" value="UniProtKB-UniRule"/>
</dbReference>
<dbReference type="GO" id="GO:0006207">
    <property type="term" value="P:'de novo' pyrimidine nucleobase biosynthetic process"/>
    <property type="evidence" value="ECO:0007669"/>
    <property type="project" value="InterPro"/>
</dbReference>
<keyword evidence="4 9" id="KW-0210">Decarboxylase</keyword>
<dbReference type="GO" id="GO:0005829">
    <property type="term" value="C:cytosol"/>
    <property type="evidence" value="ECO:0007669"/>
    <property type="project" value="TreeGrafter"/>
</dbReference>
<organism evidence="15">
    <name type="scientific">Atelocyanobacterium thalassa (isolate ALOHA)</name>
    <dbReference type="NCBI Taxonomy" id="1453429"/>
    <lineage>
        <taxon>Bacteria</taxon>
        <taxon>Bacillati</taxon>
        <taxon>Cyanobacteriota</taxon>
        <taxon>Cyanophyceae</taxon>
        <taxon>Oscillatoriophycideae</taxon>
        <taxon>Chroococcales</taxon>
        <taxon>Aphanothecaceae</taxon>
        <taxon>Candidatus Atelocyanobacterium</taxon>
        <taxon>Candidatus Atelocyanobacterium thalassae</taxon>
    </lineage>
</organism>
<feature type="active site" description="For OMPdecase activity" evidence="10">
    <location>
        <position position="62"/>
    </location>
</feature>
<evidence type="ECO:0000256" key="8">
    <source>
        <dbReference type="ARBA" id="ARBA00061012"/>
    </source>
</evidence>
<gene>
    <name evidence="9" type="primary">pyrF</name>
    <name evidence="14" type="ordered locus">UCYN_12260</name>
</gene>
<dbReference type="UniPathway" id="UPA00070">
    <property type="reaction ID" value="UER00120"/>
</dbReference>
<evidence type="ECO:0000256" key="9">
    <source>
        <dbReference type="HAMAP-Rule" id="MF_01200"/>
    </source>
</evidence>
<protein>
    <recommendedName>
        <fullName evidence="9">Orotidine 5'-phosphate decarboxylase</fullName>
        <ecNumber evidence="9">4.1.1.23</ecNumber>
    </recommendedName>
    <alternativeName>
        <fullName evidence="9">OMP decarboxylase</fullName>
        <shortName evidence="9">OMPDCase</shortName>
        <shortName evidence="9">OMPdecase</shortName>
    </alternativeName>
</protein>
<keyword evidence="5 9" id="KW-0665">Pyrimidine biosynthesis</keyword>
<dbReference type="FunFam" id="3.20.20.70:FF:000015">
    <property type="entry name" value="Orotidine 5'-phosphate decarboxylase"/>
    <property type="match status" value="1"/>
</dbReference>
<dbReference type="NCBIfam" id="TIGR01740">
    <property type="entry name" value="pyrF"/>
    <property type="match status" value="1"/>
</dbReference>
<dbReference type="SUPFAM" id="SSF51366">
    <property type="entry name" value="Ribulose-phoshate binding barrel"/>
    <property type="match status" value="1"/>
</dbReference>
<feature type="binding site" evidence="9 11">
    <location>
        <position position="181"/>
    </location>
    <ligand>
        <name>substrate</name>
    </ligand>
</feature>
<feature type="binding site" evidence="9 11">
    <location>
        <position position="190"/>
    </location>
    <ligand>
        <name>substrate</name>
    </ligand>
</feature>
<dbReference type="OrthoDB" id="9806203at2"/>
<feature type="domain" description="Orotidine 5'-phosphate decarboxylase" evidence="13">
    <location>
        <begin position="6"/>
        <end position="226"/>
    </location>
</feature>
<comment type="function">
    <text evidence="1 9">Catalyzes the decarboxylation of orotidine 5'-monophosphate (OMP) to uridine 5'-monophosphate (UMP).</text>
</comment>
<dbReference type="InterPro" id="IPR014732">
    <property type="entry name" value="OMPdecase"/>
</dbReference>
<feature type="active site" description="For OMPdecase activity" evidence="10">
    <location>
        <position position="65"/>
    </location>
</feature>
<dbReference type="InterPro" id="IPR018089">
    <property type="entry name" value="OMPdecase_AS"/>
</dbReference>